<feature type="compositionally biased region" description="Acidic residues" evidence="7">
    <location>
        <begin position="964"/>
        <end position="976"/>
    </location>
</feature>
<feature type="transmembrane region" description="Helical" evidence="8">
    <location>
        <begin position="453"/>
        <end position="479"/>
    </location>
</feature>
<accession>A0A8H8TTP1</accession>
<feature type="compositionally biased region" description="Low complexity" evidence="7">
    <location>
        <begin position="55"/>
        <end position="65"/>
    </location>
</feature>
<evidence type="ECO:0008006" key="11">
    <source>
        <dbReference type="Google" id="ProtNLM"/>
    </source>
</evidence>
<dbReference type="PANTHER" id="PTHR21212">
    <property type="entry name" value="BERNARDINELLI-SEIP CONGENITAL LIPODYSTROPHY 2 HOMOLOG BSCL2 PROTEIN"/>
    <property type="match status" value="1"/>
</dbReference>
<feature type="compositionally biased region" description="Acidic residues" evidence="7">
    <location>
        <begin position="995"/>
        <end position="1004"/>
    </location>
</feature>
<feature type="transmembrane region" description="Helical" evidence="8">
    <location>
        <begin position="109"/>
        <end position="131"/>
    </location>
</feature>
<comment type="caution">
    <text evidence="9">The sequence shown here is derived from an EMBL/GenBank/DDBJ whole genome shotgun (WGS) entry which is preliminary data.</text>
</comment>
<gene>
    <name evidence="9" type="ORF">UBRO2_04274</name>
</gene>
<name>A0A8H8TTP1_9BASI</name>
<keyword evidence="4 8" id="KW-1133">Transmembrane helix</keyword>
<keyword evidence="5" id="KW-0443">Lipid metabolism</keyword>
<sequence>MSSQAPVDETLLYTAVQQLFEVAEDLRPTNITQRIKVRPLFSFFEAPSHIPTNGSSTSPCPSTCSNLPSKGPQSTTPSRSVEEDDLQPHRKHSPVLPSSFPLIRSKMRFNISTLVFSLLYLSTLTFSLPIACPSRDVCKRNEAGTCIIDLRSHPLTKALGGSDQAHFSTYSSECRHLHQLIGKYIKLWRAGNRNESIALFFQVYHPQADLKEMRMVQDWLNPNLSTQFKKKWFEPGTGVLANATRTGSNSLLNVSAIPNLHEVGCGGQLLVKRGLSWSSFKNLGQRISVGEWVKWATTCPYKTDCQKRAKNYLALIVPWWYSVQGNSCLRGVLEGEGELTVMSYPQSRTPRGSSDLNTRYQRISFHQQQQQQRQRQPPQLQRHYSASKPTWTSQPVPEPPLLPPLVDLANWIASLPHISQWPSLLTDRLLLAPVSVLLQYTRDLILSPKTYRIVVRLGVLATIFWIALAAAIVSYIGFYRAWVPDVGLRKEIWLQYGQDRPPYAELDFIASSSSVQLREPVASSSNSNPSSDITGEYFAQDQAYDVTLEISVPLNQANLDLGNFMVDLNLKSKASRSVFHVSKPTLLTYSAAPVRAAASVSQMVSRNPPMTQAPTNSQLLRIPLLRRAVLRPSSFAPPLSSNRPDPRADRKVTHGMLSVGRADADKFWMYGGNHNTLAGIQTLPANGKILPLSVGSHSSRGELQTYGASLRFDAHLTGLRFFMYHFPLLSFALFTTAFLAFEMATALTLWAVAAIYTSGMTVETSLGTEEHFQEKQRYRRDEFGVKTESDSASGEEEGDGGRRYKKEEVEEEEEETETETEARRRRGYGPRAKVEDYDDEEMEGKREGEGEEEMRLRSMESLREKDTADLAEAIRQSRMRDLLEARKMGGVGTSAEGAGGGVMDIVDPTLPISAEELSEIQLSRRVLDRLDEETEEDTDVGSSRPSSRLAAVGGRRRGSGEADNGGEADPWEDLEGESALSESMEAQRQVKGDSDEGDGDEDETIGGSTTSGGRTVRSFGATTQATTAAGSSSTRRTE</sequence>
<feature type="compositionally biased region" description="Low complexity" evidence="7">
    <location>
        <begin position="1005"/>
        <end position="1038"/>
    </location>
</feature>
<keyword evidence="6 8" id="KW-0472">Membrane</keyword>
<reference evidence="9" key="1">
    <citation type="submission" date="2018-08" db="EMBL/GenBank/DDBJ databases">
        <authorList>
            <person name="Guldener U."/>
        </authorList>
    </citation>
    <scope>NUCLEOTIDE SEQUENCE</scope>
    <source>
        <strain evidence="9">UB2</strain>
    </source>
</reference>
<protein>
    <recommendedName>
        <fullName evidence="11">Seipin</fullName>
    </recommendedName>
</protein>
<feature type="compositionally biased region" description="Low complexity" evidence="7">
    <location>
        <begin position="367"/>
        <end position="382"/>
    </location>
</feature>
<dbReference type="GO" id="GO:0006629">
    <property type="term" value="P:lipid metabolic process"/>
    <property type="evidence" value="ECO:0007669"/>
    <property type="project" value="UniProtKB-KW"/>
</dbReference>
<dbReference type="EMBL" id="ULHB01000095">
    <property type="protein sequence ID" value="SYW81404.1"/>
    <property type="molecule type" value="Genomic_DNA"/>
</dbReference>
<proteinExistence type="predicted"/>
<keyword evidence="2 8" id="KW-0812">Transmembrane</keyword>
<evidence type="ECO:0000256" key="8">
    <source>
        <dbReference type="SAM" id="Phobius"/>
    </source>
</evidence>
<evidence type="ECO:0000256" key="7">
    <source>
        <dbReference type="SAM" id="MobiDB-lite"/>
    </source>
</evidence>
<feature type="region of interest" description="Disordered" evidence="7">
    <location>
        <begin position="51"/>
        <end position="93"/>
    </location>
</feature>
<evidence type="ECO:0000256" key="2">
    <source>
        <dbReference type="ARBA" id="ARBA00022692"/>
    </source>
</evidence>
<evidence type="ECO:0000256" key="5">
    <source>
        <dbReference type="ARBA" id="ARBA00023098"/>
    </source>
</evidence>
<feature type="compositionally biased region" description="Basic and acidic residues" evidence="7">
    <location>
        <begin position="799"/>
        <end position="808"/>
    </location>
</feature>
<keyword evidence="10" id="KW-1185">Reference proteome</keyword>
<dbReference type="InterPro" id="IPR009617">
    <property type="entry name" value="Seipin"/>
</dbReference>
<dbReference type="CDD" id="cd23995">
    <property type="entry name" value="Seipin_BSCL2_like"/>
    <property type="match status" value="1"/>
</dbReference>
<evidence type="ECO:0000313" key="10">
    <source>
        <dbReference type="Proteomes" id="UP000658997"/>
    </source>
</evidence>
<evidence type="ECO:0000256" key="3">
    <source>
        <dbReference type="ARBA" id="ARBA00022824"/>
    </source>
</evidence>
<comment type="subcellular location">
    <subcellularLocation>
        <location evidence="1">Endoplasmic reticulum membrane</location>
        <topology evidence="1">Multi-pass membrane protein</topology>
    </subcellularLocation>
</comment>
<evidence type="ECO:0000313" key="9">
    <source>
        <dbReference type="EMBL" id="SYW81404.1"/>
    </source>
</evidence>
<dbReference type="AlphaFoldDB" id="A0A8H8TTP1"/>
<dbReference type="Pfam" id="PF06775">
    <property type="entry name" value="Seipin"/>
    <property type="match status" value="1"/>
</dbReference>
<dbReference type="PANTHER" id="PTHR21212:SF0">
    <property type="entry name" value="SEIPIN"/>
    <property type="match status" value="1"/>
</dbReference>
<feature type="compositionally biased region" description="Polar residues" evidence="7">
    <location>
        <begin position="66"/>
        <end position="79"/>
    </location>
</feature>
<feature type="region of interest" description="Disordered" evidence="7">
    <location>
        <begin position="931"/>
        <end position="1038"/>
    </location>
</feature>
<feature type="compositionally biased region" description="Basic and acidic residues" evidence="7">
    <location>
        <begin position="843"/>
        <end position="868"/>
    </location>
</feature>
<feature type="compositionally biased region" description="Acidic residues" evidence="7">
    <location>
        <begin position="809"/>
        <end position="819"/>
    </location>
</feature>
<feature type="region of interest" description="Disordered" evidence="7">
    <location>
        <begin position="767"/>
        <end position="868"/>
    </location>
</feature>
<evidence type="ECO:0000256" key="1">
    <source>
        <dbReference type="ARBA" id="ARBA00004477"/>
    </source>
</evidence>
<evidence type="ECO:0000256" key="6">
    <source>
        <dbReference type="ARBA" id="ARBA00023136"/>
    </source>
</evidence>
<dbReference type="GO" id="GO:0005789">
    <property type="term" value="C:endoplasmic reticulum membrane"/>
    <property type="evidence" value="ECO:0007669"/>
    <property type="project" value="UniProtKB-SubCell"/>
</dbReference>
<evidence type="ECO:0000256" key="4">
    <source>
        <dbReference type="ARBA" id="ARBA00022989"/>
    </source>
</evidence>
<organism evidence="9 10">
    <name type="scientific">Ustilago bromivora</name>
    <dbReference type="NCBI Taxonomy" id="307758"/>
    <lineage>
        <taxon>Eukaryota</taxon>
        <taxon>Fungi</taxon>
        <taxon>Dikarya</taxon>
        <taxon>Basidiomycota</taxon>
        <taxon>Ustilaginomycotina</taxon>
        <taxon>Ustilaginomycetes</taxon>
        <taxon>Ustilaginales</taxon>
        <taxon>Ustilaginaceae</taxon>
        <taxon>Ustilago</taxon>
    </lineage>
</organism>
<keyword evidence="3" id="KW-0256">Endoplasmic reticulum</keyword>
<feature type="region of interest" description="Disordered" evidence="7">
    <location>
        <begin position="366"/>
        <end position="396"/>
    </location>
</feature>
<dbReference type="GO" id="GO:0140042">
    <property type="term" value="P:lipid droplet formation"/>
    <property type="evidence" value="ECO:0007669"/>
    <property type="project" value="UniProtKB-ARBA"/>
</dbReference>
<dbReference type="Proteomes" id="UP000658997">
    <property type="component" value="Unassembled WGS sequence"/>
</dbReference>
<feature type="compositionally biased region" description="Basic and acidic residues" evidence="7">
    <location>
        <begin position="768"/>
        <end position="789"/>
    </location>
</feature>